<evidence type="ECO:0000259" key="4">
    <source>
        <dbReference type="Pfam" id="PF08450"/>
    </source>
</evidence>
<proteinExistence type="inferred from homology"/>
<dbReference type="InterPro" id="IPR011042">
    <property type="entry name" value="6-blade_b-propeller_TolB-like"/>
</dbReference>
<dbReference type="AlphaFoldDB" id="A0A840AIR8"/>
<dbReference type="GO" id="GO:0004341">
    <property type="term" value="F:gluconolactonase activity"/>
    <property type="evidence" value="ECO:0007669"/>
    <property type="project" value="TreeGrafter"/>
</dbReference>
<evidence type="ECO:0000256" key="3">
    <source>
        <dbReference type="PIRSR" id="PIRSR605511-2"/>
    </source>
</evidence>
<dbReference type="InterPro" id="IPR005511">
    <property type="entry name" value="SMP-30"/>
</dbReference>
<feature type="binding site" evidence="3">
    <location>
        <position position="99"/>
    </location>
    <ligand>
        <name>substrate</name>
    </ligand>
</feature>
<accession>A0A840AIR8</accession>
<name>A0A840AIR8_9HYPH</name>
<reference evidence="5 6" key="1">
    <citation type="submission" date="2020-08" db="EMBL/GenBank/DDBJ databases">
        <title>Genomic Encyclopedia of Type Strains, Phase IV (KMG-IV): sequencing the most valuable type-strain genomes for metagenomic binning, comparative biology and taxonomic classification.</title>
        <authorList>
            <person name="Goeker M."/>
        </authorList>
    </citation>
    <scope>NUCLEOTIDE SEQUENCE [LARGE SCALE GENOMIC DNA]</scope>
    <source>
        <strain evidence="5 6">DSM 25966</strain>
    </source>
</reference>
<protein>
    <submittedName>
        <fullName evidence="5">Sugar lactone lactonase YvrE</fullName>
    </submittedName>
</protein>
<dbReference type="PRINTS" id="PR01790">
    <property type="entry name" value="SMP30FAMILY"/>
</dbReference>
<evidence type="ECO:0000256" key="1">
    <source>
        <dbReference type="ARBA" id="ARBA00008853"/>
    </source>
</evidence>
<dbReference type="RefSeq" id="WP_183397774.1">
    <property type="nucleotide sequence ID" value="NZ_JACIDS010000002.1"/>
</dbReference>
<dbReference type="PANTHER" id="PTHR10907:SF47">
    <property type="entry name" value="REGUCALCIN"/>
    <property type="match status" value="1"/>
</dbReference>
<comment type="similarity">
    <text evidence="1">Belongs to the SMP-30/CGR1 family.</text>
</comment>
<comment type="cofactor">
    <cofactor evidence="3">
        <name>Zn(2+)</name>
        <dbReference type="ChEBI" id="CHEBI:29105"/>
    </cofactor>
    <text evidence="3">Binds 1 divalent metal cation per subunit.</text>
</comment>
<dbReference type="Gene3D" id="2.120.10.30">
    <property type="entry name" value="TolB, C-terminal domain"/>
    <property type="match status" value="1"/>
</dbReference>
<dbReference type="Pfam" id="PF08450">
    <property type="entry name" value="SGL"/>
    <property type="match status" value="1"/>
</dbReference>
<organism evidence="5 6">
    <name type="scientific">Kaistia hirudinis</name>
    <dbReference type="NCBI Taxonomy" id="1293440"/>
    <lineage>
        <taxon>Bacteria</taxon>
        <taxon>Pseudomonadati</taxon>
        <taxon>Pseudomonadota</taxon>
        <taxon>Alphaproteobacteria</taxon>
        <taxon>Hyphomicrobiales</taxon>
        <taxon>Kaistiaceae</taxon>
        <taxon>Kaistia</taxon>
    </lineage>
</organism>
<dbReference type="EMBL" id="JACIDS010000002">
    <property type="protein sequence ID" value="MBB3930080.1"/>
    <property type="molecule type" value="Genomic_DNA"/>
</dbReference>
<dbReference type="InterPro" id="IPR013658">
    <property type="entry name" value="SGL"/>
</dbReference>
<feature type="binding site" evidence="3">
    <location>
        <position position="15"/>
    </location>
    <ligand>
        <name>a divalent metal cation</name>
        <dbReference type="ChEBI" id="CHEBI:60240"/>
    </ligand>
</feature>
<feature type="binding site" evidence="3">
    <location>
        <position position="201"/>
    </location>
    <ligand>
        <name>a divalent metal cation</name>
        <dbReference type="ChEBI" id="CHEBI:60240"/>
    </ligand>
</feature>
<dbReference type="Proteomes" id="UP000553963">
    <property type="component" value="Unassembled WGS sequence"/>
</dbReference>
<feature type="active site" description="Proton donor/acceptor" evidence="2">
    <location>
        <position position="201"/>
    </location>
</feature>
<sequence length="294" mass="31021">MTARLVLDAGDIVGESLVWSPSEAALYWVDIVGRRIHRFEPEGGRHDVWPTPDFVTSIGLRKAGGFIVGLRRAVTLWQPGGAFEELAVPEPDLPDNRLNEGVVAPDGSFWVGTMADNIASDGSPKPMAGTSGRLYRIAPDGTVTRLSEDRFGITNTMCWTKDGFVTADTLANTLYLYDVAAPTKLAGRRPLDLALERGLPDGSTTDRDGAIYNARVAGGAAIARIEPSMRSLSYIELPCGSPTSCAFGGAGLATLFVTSARFGMSPDAIAANPAEGGLFAVEGAGIGLPPHRFG</sequence>
<evidence type="ECO:0000313" key="5">
    <source>
        <dbReference type="EMBL" id="MBB3930080.1"/>
    </source>
</evidence>
<dbReference type="GO" id="GO:0019853">
    <property type="term" value="P:L-ascorbic acid biosynthetic process"/>
    <property type="evidence" value="ECO:0007669"/>
    <property type="project" value="TreeGrafter"/>
</dbReference>
<feature type="binding site" evidence="3">
    <location>
        <position position="97"/>
    </location>
    <ligand>
        <name>substrate</name>
    </ligand>
</feature>
<keyword evidence="3" id="KW-0862">Zinc</keyword>
<keyword evidence="6" id="KW-1185">Reference proteome</keyword>
<dbReference type="PANTHER" id="PTHR10907">
    <property type="entry name" value="REGUCALCIN"/>
    <property type="match status" value="1"/>
</dbReference>
<feature type="binding site" evidence="3">
    <location>
        <position position="155"/>
    </location>
    <ligand>
        <name>a divalent metal cation</name>
        <dbReference type="ChEBI" id="CHEBI:60240"/>
    </ligand>
</feature>
<comment type="caution">
    <text evidence="5">The sequence shown here is derived from an EMBL/GenBank/DDBJ whole genome shotgun (WGS) entry which is preliminary data.</text>
</comment>
<gene>
    <name evidence="5" type="ORF">GGR25_001119</name>
</gene>
<feature type="domain" description="SMP-30/Gluconolactonase/LRE-like region" evidence="4">
    <location>
        <begin position="13"/>
        <end position="261"/>
    </location>
</feature>
<evidence type="ECO:0000313" key="6">
    <source>
        <dbReference type="Proteomes" id="UP000553963"/>
    </source>
</evidence>
<keyword evidence="3" id="KW-0479">Metal-binding</keyword>
<dbReference type="GO" id="GO:0005509">
    <property type="term" value="F:calcium ion binding"/>
    <property type="evidence" value="ECO:0007669"/>
    <property type="project" value="TreeGrafter"/>
</dbReference>
<evidence type="ECO:0000256" key="2">
    <source>
        <dbReference type="PIRSR" id="PIRSR605511-1"/>
    </source>
</evidence>
<dbReference type="SUPFAM" id="SSF63829">
    <property type="entry name" value="Calcium-dependent phosphotriesterase"/>
    <property type="match status" value="1"/>
</dbReference>